<dbReference type="Gene3D" id="3.40.190.10">
    <property type="entry name" value="Periplasmic binding protein-like II"/>
    <property type="match status" value="2"/>
</dbReference>
<evidence type="ECO:0000259" key="5">
    <source>
        <dbReference type="SMART" id="SM00062"/>
    </source>
</evidence>
<dbReference type="InterPro" id="IPR001638">
    <property type="entry name" value="Solute-binding_3/MltF_N"/>
</dbReference>
<keyword evidence="2" id="KW-0813">Transport</keyword>
<dbReference type="Proteomes" id="UP000199377">
    <property type="component" value="Unassembled WGS sequence"/>
</dbReference>
<protein>
    <submittedName>
        <fullName evidence="6">Amino acid ABC transporter substrate-binding protein, PAAT family</fullName>
    </submittedName>
</protein>
<keyword evidence="3 4" id="KW-0732">Signal</keyword>
<feature type="signal peptide" evidence="4">
    <location>
        <begin position="1"/>
        <end position="25"/>
    </location>
</feature>
<evidence type="ECO:0000256" key="2">
    <source>
        <dbReference type="ARBA" id="ARBA00022448"/>
    </source>
</evidence>
<keyword evidence="7" id="KW-1185">Reference proteome</keyword>
<dbReference type="STRING" id="1114924.SAMN05216258_105432"/>
<dbReference type="SUPFAM" id="SSF53850">
    <property type="entry name" value="Periplasmic binding protein-like II"/>
    <property type="match status" value="1"/>
</dbReference>
<name>A0A1I3GZT7_9RHOB</name>
<dbReference type="PANTHER" id="PTHR30085">
    <property type="entry name" value="AMINO ACID ABC TRANSPORTER PERMEASE"/>
    <property type="match status" value="1"/>
</dbReference>
<evidence type="ECO:0000256" key="4">
    <source>
        <dbReference type="SAM" id="SignalP"/>
    </source>
</evidence>
<dbReference type="CDD" id="cd13688">
    <property type="entry name" value="PBP2_GltI_DEBP"/>
    <property type="match status" value="1"/>
</dbReference>
<dbReference type="AlphaFoldDB" id="A0A1I3GZT7"/>
<dbReference type="OrthoDB" id="9814231at2"/>
<proteinExistence type="inferred from homology"/>
<gene>
    <name evidence="6" type="ORF">SAMN05216258_105432</name>
</gene>
<dbReference type="GO" id="GO:0005576">
    <property type="term" value="C:extracellular region"/>
    <property type="evidence" value="ECO:0007669"/>
    <property type="project" value="TreeGrafter"/>
</dbReference>
<evidence type="ECO:0000256" key="3">
    <source>
        <dbReference type="ARBA" id="ARBA00022729"/>
    </source>
</evidence>
<accession>A0A1I3GZT7</accession>
<dbReference type="EMBL" id="FOQH01000005">
    <property type="protein sequence ID" value="SFI29004.1"/>
    <property type="molecule type" value="Genomic_DNA"/>
</dbReference>
<comment type="similarity">
    <text evidence="1">Belongs to the bacterial solute-binding protein 3 family.</text>
</comment>
<dbReference type="InterPro" id="IPR051455">
    <property type="entry name" value="Bact_solute-bind_prot3"/>
</dbReference>
<evidence type="ECO:0000313" key="7">
    <source>
        <dbReference type="Proteomes" id="UP000199377"/>
    </source>
</evidence>
<dbReference type="SMART" id="SM00062">
    <property type="entry name" value="PBPb"/>
    <property type="match status" value="1"/>
</dbReference>
<evidence type="ECO:0000313" key="6">
    <source>
        <dbReference type="EMBL" id="SFI29004.1"/>
    </source>
</evidence>
<dbReference type="PANTHER" id="PTHR30085:SF6">
    <property type="entry name" value="ABC TRANSPORTER GLUTAMINE-BINDING PROTEIN GLNH"/>
    <property type="match status" value="1"/>
</dbReference>
<dbReference type="Pfam" id="PF00497">
    <property type="entry name" value="SBP_bac_3"/>
    <property type="match status" value="1"/>
</dbReference>
<reference evidence="6 7" key="1">
    <citation type="submission" date="2016-10" db="EMBL/GenBank/DDBJ databases">
        <authorList>
            <person name="de Groot N.N."/>
        </authorList>
    </citation>
    <scope>NUCLEOTIDE SEQUENCE [LARGE SCALE GENOMIC DNA]</scope>
    <source>
        <strain evidence="6 7">CGMCC 1.11030</strain>
    </source>
</reference>
<sequence length="285" mass="30371">MAGRGAKRWALAALAVGMLAGIAPAAADVLDDALARGTLRLGYRLDAPPFSYADDAGRPAGLAVQLCAAAAPGLVEAAGGGIAVEWVPVTAAARFEALVEGRIDLLCGPTTQTLKRRASLDFSIPYYVDGAGIVFRKGGPEALERLTDEPVGVLNGTTTEALARKVLAEHAPGARLVLFRSHVEGLEALQRGDVEAYLGDQSILLYQLGRMRPTVQPVIARRMLSREPYALAMKRGESRLRLAIDRELSRIYESGAIYGLIQESLGRVQISPEIEAIYDVVAIPD</sequence>
<organism evidence="6 7">
    <name type="scientific">Albimonas pacifica</name>
    <dbReference type="NCBI Taxonomy" id="1114924"/>
    <lineage>
        <taxon>Bacteria</taxon>
        <taxon>Pseudomonadati</taxon>
        <taxon>Pseudomonadota</taxon>
        <taxon>Alphaproteobacteria</taxon>
        <taxon>Rhodobacterales</taxon>
        <taxon>Paracoccaceae</taxon>
        <taxon>Albimonas</taxon>
    </lineage>
</organism>
<feature type="chain" id="PRO_5011606776" evidence="4">
    <location>
        <begin position="26"/>
        <end position="285"/>
    </location>
</feature>
<evidence type="ECO:0000256" key="1">
    <source>
        <dbReference type="ARBA" id="ARBA00010333"/>
    </source>
</evidence>
<dbReference type="RefSeq" id="WP_092860241.1">
    <property type="nucleotide sequence ID" value="NZ_FOQH01000005.1"/>
</dbReference>
<feature type="domain" description="Solute-binding protein family 3/N-terminal" evidence="5">
    <location>
        <begin position="38"/>
        <end position="268"/>
    </location>
</feature>
<dbReference type="GO" id="GO:0006865">
    <property type="term" value="P:amino acid transport"/>
    <property type="evidence" value="ECO:0007669"/>
    <property type="project" value="TreeGrafter"/>
</dbReference>
<dbReference type="GO" id="GO:0030288">
    <property type="term" value="C:outer membrane-bounded periplasmic space"/>
    <property type="evidence" value="ECO:0007669"/>
    <property type="project" value="TreeGrafter"/>
</dbReference>